<evidence type="ECO:0008006" key="3">
    <source>
        <dbReference type="Google" id="ProtNLM"/>
    </source>
</evidence>
<name>G8QMB3_AZOOP</name>
<protein>
    <recommendedName>
        <fullName evidence="3">MSHA biogenesis protein MshK</fullName>
    </recommendedName>
</protein>
<evidence type="ECO:0000313" key="2">
    <source>
        <dbReference type="Proteomes" id="UP000005633"/>
    </source>
</evidence>
<dbReference type="KEGG" id="dsu:Dsui_1291"/>
<dbReference type="eggNOG" id="ENOG5030YBJ">
    <property type="taxonomic scope" value="Bacteria"/>
</dbReference>
<accession>G8QMB3</accession>
<proteinExistence type="predicted"/>
<dbReference type="EMBL" id="CP003153">
    <property type="protein sequence ID" value="AEV25691.1"/>
    <property type="molecule type" value="Genomic_DNA"/>
</dbReference>
<dbReference type="Proteomes" id="UP000005633">
    <property type="component" value="Chromosome"/>
</dbReference>
<dbReference type="HOGENOM" id="CLU_2021980_0_0_4"/>
<reference evidence="1 2" key="1">
    <citation type="journal article" date="2012" name="J. Bacteriol.">
        <title>Complete genome sequence of the anaerobic perchlorate-reducing bacterium Azospira suillum strain PS.</title>
        <authorList>
            <person name="Byrne-Bailey K.G."/>
            <person name="Coates J.D."/>
        </authorList>
    </citation>
    <scope>NUCLEOTIDE SEQUENCE [LARGE SCALE GENOMIC DNA]</scope>
    <source>
        <strain evidence="2">ATCC BAA-33 / DSM 13638 / PS</strain>
    </source>
</reference>
<evidence type="ECO:0000313" key="1">
    <source>
        <dbReference type="EMBL" id="AEV25691.1"/>
    </source>
</evidence>
<dbReference type="AlphaFoldDB" id="G8QMB3"/>
<sequence>MFWGGCLAMMPAIADDSALPDPTRPPEAWVHVSPEGGAAVSGPVLQSVVLRRQGTPVAVISGAMVPLGGKVGDSILVKIKENEVVLKGPLGSEVLRMTPDVNKKTVVEVPKPVGRRNQRGNL</sequence>
<organism evidence="1 2">
    <name type="scientific">Azospira oryzae (strain ATCC BAA-33 / DSM 13638 / PS)</name>
    <name type="common">Dechlorosoma suillum</name>
    <dbReference type="NCBI Taxonomy" id="640081"/>
    <lineage>
        <taxon>Bacteria</taxon>
        <taxon>Pseudomonadati</taxon>
        <taxon>Pseudomonadota</taxon>
        <taxon>Betaproteobacteria</taxon>
        <taxon>Rhodocyclales</taxon>
        <taxon>Rhodocyclaceae</taxon>
        <taxon>Azospira</taxon>
    </lineage>
</organism>
<dbReference type="STRING" id="640081.Dsui_1291"/>
<gene>
    <name evidence="1" type="ordered locus">Dsui_1291</name>
</gene>